<dbReference type="Gene3D" id="3.30.450.40">
    <property type="match status" value="1"/>
</dbReference>
<sequence>MDESAIELARMFADLAQQLQQKAGSDQTLAEVVEAVHWAVDGCDGAGAMVRRAGGVTESPAFTAEWVLSCDRAQSELGEGPSLDVVAEQPVVRIPDMAAERRWPRFAARAHALGVGSMLVHRLQSAEGLSCSLNLYGMVPGAFDPVAEELSGIFAAHATVALAGARVQETLEAAVASRQSIGEACGILMERHGATSRQAFEMLVRASQNMNVKLRHVAEAVVRTGLDPADVMSD</sequence>
<evidence type="ECO:0000313" key="4">
    <source>
        <dbReference type="EMBL" id="MCX3059531.1"/>
    </source>
</evidence>
<dbReference type="InterPro" id="IPR036388">
    <property type="entry name" value="WH-like_DNA-bd_sf"/>
</dbReference>
<evidence type="ECO:0000259" key="3">
    <source>
        <dbReference type="PROSITE" id="PS50921"/>
    </source>
</evidence>
<dbReference type="Gene3D" id="1.10.10.10">
    <property type="entry name" value="Winged helix-like DNA-binding domain superfamily/Winged helix DNA-binding domain"/>
    <property type="match status" value="1"/>
</dbReference>
<accession>A0ABT3TR73</accession>
<name>A0ABT3TR73_9ACTN</name>
<dbReference type="SUPFAM" id="SSF52172">
    <property type="entry name" value="CheY-like"/>
    <property type="match status" value="1"/>
</dbReference>
<dbReference type="InterPro" id="IPR029016">
    <property type="entry name" value="GAF-like_dom_sf"/>
</dbReference>
<protein>
    <submittedName>
        <fullName evidence="4">ANTAR domain-containing protein</fullName>
    </submittedName>
</protein>
<dbReference type="InterPro" id="IPR005561">
    <property type="entry name" value="ANTAR"/>
</dbReference>
<dbReference type="SUPFAM" id="SSF55781">
    <property type="entry name" value="GAF domain-like"/>
    <property type="match status" value="1"/>
</dbReference>
<evidence type="ECO:0000256" key="2">
    <source>
        <dbReference type="ARBA" id="ARBA00023163"/>
    </source>
</evidence>
<dbReference type="SMART" id="SM01012">
    <property type="entry name" value="ANTAR"/>
    <property type="match status" value="1"/>
</dbReference>
<dbReference type="PIRSF" id="PIRSF036625">
    <property type="entry name" value="GAF_ANTAR"/>
    <property type="match status" value="1"/>
</dbReference>
<comment type="caution">
    <text evidence="4">The sequence shown here is derived from an EMBL/GenBank/DDBJ whole genome shotgun (WGS) entry which is preliminary data.</text>
</comment>
<dbReference type="EMBL" id="JAPHNL010000055">
    <property type="protein sequence ID" value="MCX3059531.1"/>
    <property type="molecule type" value="Genomic_DNA"/>
</dbReference>
<dbReference type="InterPro" id="IPR012074">
    <property type="entry name" value="GAF_ANTAR"/>
</dbReference>
<evidence type="ECO:0000313" key="5">
    <source>
        <dbReference type="Proteomes" id="UP001163064"/>
    </source>
</evidence>
<evidence type="ECO:0000256" key="1">
    <source>
        <dbReference type="ARBA" id="ARBA00023015"/>
    </source>
</evidence>
<keyword evidence="2" id="KW-0804">Transcription</keyword>
<dbReference type="Proteomes" id="UP001163064">
    <property type="component" value="Unassembled WGS sequence"/>
</dbReference>
<dbReference type="PROSITE" id="PS50921">
    <property type="entry name" value="ANTAR"/>
    <property type="match status" value="1"/>
</dbReference>
<keyword evidence="5" id="KW-1185">Reference proteome</keyword>
<proteinExistence type="predicted"/>
<organism evidence="4 5">
    <name type="scientific">Streptomyces beihaiensis</name>
    <dbReference type="NCBI Taxonomy" id="2984495"/>
    <lineage>
        <taxon>Bacteria</taxon>
        <taxon>Bacillati</taxon>
        <taxon>Actinomycetota</taxon>
        <taxon>Actinomycetes</taxon>
        <taxon>Kitasatosporales</taxon>
        <taxon>Streptomycetaceae</taxon>
        <taxon>Streptomyces</taxon>
    </lineage>
</organism>
<dbReference type="RefSeq" id="WP_266597412.1">
    <property type="nucleotide sequence ID" value="NZ_JAPHNL010000055.1"/>
</dbReference>
<dbReference type="Pfam" id="PF03861">
    <property type="entry name" value="ANTAR"/>
    <property type="match status" value="1"/>
</dbReference>
<dbReference type="InterPro" id="IPR011006">
    <property type="entry name" value="CheY-like_superfamily"/>
</dbReference>
<feature type="domain" description="ANTAR" evidence="3">
    <location>
        <begin position="161"/>
        <end position="222"/>
    </location>
</feature>
<gene>
    <name evidence="4" type="ORF">OFY01_07065</name>
</gene>
<reference evidence="4" key="1">
    <citation type="submission" date="2022-10" db="EMBL/GenBank/DDBJ databases">
        <title>Streptomyces beihaiensis sp. nov., a chitin degrading actinobacterium, isolated from shrimp pond soil.</title>
        <authorList>
            <person name="Xie J."/>
            <person name="Shen N."/>
        </authorList>
    </citation>
    <scope>NUCLEOTIDE SEQUENCE</scope>
    <source>
        <strain evidence="4">GXMU-J5</strain>
    </source>
</reference>
<keyword evidence="1" id="KW-0805">Transcription regulation</keyword>